<dbReference type="eggNOG" id="COG4032">
    <property type="taxonomic scope" value="Bacteria"/>
</dbReference>
<gene>
    <name evidence="4" type="ordered locus">Meso_0802</name>
</gene>
<dbReference type="Pfam" id="PF02776">
    <property type="entry name" value="TPP_enzyme_N"/>
    <property type="match status" value="1"/>
</dbReference>
<dbReference type="HOGENOM" id="CLU_113594_0_0_5"/>
<reference evidence="4" key="1">
    <citation type="submission" date="2006-06" db="EMBL/GenBank/DDBJ databases">
        <title>Complete sequence of chromosome of Chelativorans sp. BNC1.</title>
        <authorList>
            <consortium name="US DOE Joint Genome Institute"/>
            <person name="Copeland A."/>
            <person name="Lucas S."/>
            <person name="Lapidus A."/>
            <person name="Barry K."/>
            <person name="Detter J.C."/>
            <person name="Glavina del Rio T."/>
            <person name="Hammon N."/>
            <person name="Israni S."/>
            <person name="Dalin E."/>
            <person name="Tice H."/>
            <person name="Pitluck S."/>
            <person name="Chertkov O."/>
            <person name="Brettin T."/>
            <person name="Bruce D."/>
            <person name="Han C."/>
            <person name="Tapia R."/>
            <person name="Gilna P."/>
            <person name="Schmutz J."/>
            <person name="Larimer F."/>
            <person name="Land M."/>
            <person name="Hauser L."/>
            <person name="Kyrpides N."/>
            <person name="Mikhailova N."/>
            <person name="Richardson P."/>
        </authorList>
    </citation>
    <scope>NUCLEOTIDE SEQUENCE</scope>
    <source>
        <strain evidence="4">BNC1</strain>
    </source>
</reference>
<name>Q11K73_CHESB</name>
<evidence type="ECO:0000313" key="4">
    <source>
        <dbReference type="EMBL" id="ABG62202.1"/>
    </source>
</evidence>
<dbReference type="PANTHER" id="PTHR42818:SF1">
    <property type="entry name" value="SULFOPYRUVATE DECARBOXYLASE"/>
    <property type="match status" value="1"/>
</dbReference>
<dbReference type="Gene3D" id="3.40.50.970">
    <property type="match status" value="1"/>
</dbReference>
<dbReference type="SUPFAM" id="SSF52518">
    <property type="entry name" value="Thiamin diphosphate-binding fold (THDP-binding)"/>
    <property type="match status" value="1"/>
</dbReference>
<evidence type="ECO:0000256" key="1">
    <source>
        <dbReference type="ARBA" id="ARBA00022793"/>
    </source>
</evidence>
<evidence type="ECO:0000256" key="2">
    <source>
        <dbReference type="ARBA" id="ARBA00023239"/>
    </source>
</evidence>
<accession>Q11K73</accession>
<dbReference type="STRING" id="266779.Meso_0802"/>
<organism evidence="4">
    <name type="scientific">Chelativorans sp. (strain BNC1)</name>
    <dbReference type="NCBI Taxonomy" id="266779"/>
    <lineage>
        <taxon>Bacteria</taxon>
        <taxon>Pseudomonadati</taxon>
        <taxon>Pseudomonadota</taxon>
        <taxon>Alphaproteobacteria</taxon>
        <taxon>Hyphomicrobiales</taxon>
        <taxon>Phyllobacteriaceae</taxon>
        <taxon>Chelativorans</taxon>
    </lineage>
</organism>
<dbReference type="AlphaFoldDB" id="Q11K73"/>
<sequence>MRQQMNLTGKAIIEAVLEAGIRTVLSVPDISTSDGLLFPIAANSRFRLVRVCKEDEAIGIAAGMSYAGERALILIQHTGFLDSINAVRAVAVEYELPICMMIGLLNKEPELPSRQSSVYGVRIMEPILREMGIVHDTLNSDADVARVAPTLRAAYAQSHPVAIMTGRSPS</sequence>
<evidence type="ECO:0000259" key="3">
    <source>
        <dbReference type="Pfam" id="PF02776"/>
    </source>
</evidence>
<dbReference type="EMBL" id="CP000390">
    <property type="protein sequence ID" value="ABG62202.1"/>
    <property type="molecule type" value="Genomic_DNA"/>
</dbReference>
<dbReference type="InterPro" id="IPR029061">
    <property type="entry name" value="THDP-binding"/>
</dbReference>
<keyword evidence="1" id="KW-0210">Decarboxylase</keyword>
<dbReference type="GO" id="GO:0030976">
    <property type="term" value="F:thiamine pyrophosphate binding"/>
    <property type="evidence" value="ECO:0007669"/>
    <property type="project" value="InterPro"/>
</dbReference>
<keyword evidence="2" id="KW-0456">Lyase</keyword>
<dbReference type="InterPro" id="IPR012001">
    <property type="entry name" value="Thiamin_PyroP_enz_TPP-bd_dom"/>
</dbReference>
<dbReference type="KEGG" id="mes:Meso_0802"/>
<dbReference type="PANTHER" id="PTHR42818">
    <property type="entry name" value="SULFOPYRUVATE DECARBOXYLASE SUBUNIT ALPHA"/>
    <property type="match status" value="1"/>
</dbReference>
<feature type="domain" description="Thiamine pyrophosphate enzyme N-terminal TPP-binding" evidence="3">
    <location>
        <begin position="9"/>
        <end position="91"/>
    </location>
</feature>
<proteinExistence type="predicted"/>
<dbReference type="GO" id="GO:0016831">
    <property type="term" value="F:carboxy-lyase activity"/>
    <property type="evidence" value="ECO:0007669"/>
    <property type="project" value="UniProtKB-KW"/>
</dbReference>
<dbReference type="CDD" id="cd07035">
    <property type="entry name" value="TPP_PYR_POX_like"/>
    <property type="match status" value="1"/>
</dbReference>
<dbReference type="InterPro" id="IPR051818">
    <property type="entry name" value="TPP_dependent_decarboxylase"/>
</dbReference>
<protein>
    <submittedName>
        <fullName evidence="4">Putative decarboxylase</fullName>
    </submittedName>
</protein>